<accession>A0A420HM16</accession>
<dbReference type="Proteomes" id="UP000283383">
    <property type="component" value="Unassembled WGS sequence"/>
</dbReference>
<keyword evidence="1" id="KW-0472">Membrane</keyword>
<evidence type="ECO:0000256" key="1">
    <source>
        <dbReference type="SAM" id="Phobius"/>
    </source>
</evidence>
<dbReference type="PANTHER" id="PTHR35895:SF1">
    <property type="entry name" value="LIPID-BINDING SERUM GLYCOPROTEIN C-TERMINAL DOMAIN-CONTAINING PROTEIN"/>
    <property type="match status" value="1"/>
</dbReference>
<dbReference type="Pfam" id="PF12505">
    <property type="entry name" value="DUF3712"/>
    <property type="match status" value="1"/>
</dbReference>
<gene>
    <name evidence="2" type="ORF">GcM3_181002</name>
</gene>
<dbReference type="AlphaFoldDB" id="A0A420HM16"/>
<dbReference type="InterPro" id="IPR022185">
    <property type="entry name" value="DUF3712"/>
</dbReference>
<evidence type="ECO:0000313" key="3">
    <source>
        <dbReference type="Proteomes" id="UP000283383"/>
    </source>
</evidence>
<keyword evidence="1" id="KW-0812">Transmembrane</keyword>
<dbReference type="EMBL" id="MCBQ01018186">
    <property type="protein sequence ID" value="RKF58484.1"/>
    <property type="molecule type" value="Genomic_DNA"/>
</dbReference>
<dbReference type="STRING" id="62708.A0A420HM16"/>
<reference evidence="2 3" key="1">
    <citation type="journal article" date="2018" name="BMC Genomics">
        <title>Comparative genome analyses reveal sequence features reflecting distinct modes of host-adaptation between dicot and monocot powdery mildew.</title>
        <authorList>
            <person name="Wu Y."/>
            <person name="Ma X."/>
            <person name="Pan Z."/>
            <person name="Kale S.D."/>
            <person name="Song Y."/>
            <person name="King H."/>
            <person name="Zhang Q."/>
            <person name="Presley C."/>
            <person name="Deng X."/>
            <person name="Wei C.I."/>
            <person name="Xiao S."/>
        </authorList>
    </citation>
    <scope>NUCLEOTIDE SEQUENCE [LARGE SCALE GENOMIC DNA]</scope>
    <source>
        <strain evidence="2">UMSG3</strain>
    </source>
</reference>
<proteinExistence type="predicted"/>
<name>A0A420HM16_9PEZI</name>
<protein>
    <submittedName>
        <fullName evidence="2">Uncharacterized protein</fullName>
    </submittedName>
</protein>
<keyword evidence="3" id="KW-1185">Reference proteome</keyword>
<dbReference type="GO" id="GO:0000329">
    <property type="term" value="C:fungal-type vacuole membrane"/>
    <property type="evidence" value="ECO:0007669"/>
    <property type="project" value="InterPro"/>
</dbReference>
<keyword evidence="1" id="KW-1133">Transmembrane helix</keyword>
<dbReference type="InterPro" id="IPR046368">
    <property type="entry name" value="Tag1"/>
</dbReference>
<evidence type="ECO:0000313" key="2">
    <source>
        <dbReference type="EMBL" id="RKF58484.1"/>
    </source>
</evidence>
<dbReference type="PANTHER" id="PTHR35895">
    <property type="entry name" value="CHROMOSOME 16, WHOLE GENOME SHOTGUN SEQUENCE"/>
    <property type="match status" value="1"/>
</dbReference>
<organism evidence="2 3">
    <name type="scientific">Golovinomyces cichoracearum</name>
    <dbReference type="NCBI Taxonomy" id="62708"/>
    <lineage>
        <taxon>Eukaryota</taxon>
        <taxon>Fungi</taxon>
        <taxon>Dikarya</taxon>
        <taxon>Ascomycota</taxon>
        <taxon>Pezizomycotina</taxon>
        <taxon>Leotiomycetes</taxon>
        <taxon>Erysiphales</taxon>
        <taxon>Erysiphaceae</taxon>
        <taxon>Golovinomyces</taxon>
    </lineage>
</organism>
<feature type="transmembrane region" description="Helical" evidence="1">
    <location>
        <begin position="51"/>
        <end position="74"/>
    </location>
</feature>
<comment type="caution">
    <text evidence="2">The sequence shown here is derived from an EMBL/GenBank/DDBJ whole genome shotgun (WGS) entry which is preliminary data.</text>
</comment>
<sequence>MYLKMNKKPKPSFPFSYSTMETKNPAHIHETESIPSRSLVRRVKKHCARYWWIYLLVSSICLLNIILCLIYIIMPSMAQQNIDNSYLLSTDMRLEKPTSHSITLTQTVLLYTKTHFIPVLKPFKASLYIVNNGTYSTVPMSTVRFPRIRALHPVSSSTIENVVLEFKNDASLNEVTKFSTLILTQEVVTMVMIGNGKMQLGALPEINVQYNQSISFRGLNGLQGFNVTDVKVNLKAGVGEPNMSGLAMLYNPSLLTVEMGNVTFALSTVTAGVVGTSLIENMTLRPGNNRFVMKSFVDEKKIAQSMNAVTGMVTLMIKGNSSIYNGQHLPFYENAFALHQLVLSLNIPAVLANV</sequence>